<organism evidence="9 10">
    <name type="scientific">Candidatus Hakubella thermalkaliphila</name>
    <dbReference type="NCBI Taxonomy" id="2754717"/>
    <lineage>
        <taxon>Bacteria</taxon>
        <taxon>Bacillati</taxon>
        <taxon>Actinomycetota</taxon>
        <taxon>Actinomycetota incertae sedis</taxon>
        <taxon>Candidatus Hakubellales</taxon>
        <taxon>Candidatus Hakubellaceae</taxon>
        <taxon>Candidatus Hakubella</taxon>
    </lineage>
</organism>
<dbReference type="PANTHER" id="PTHR30472">
    <property type="entry name" value="FERRIC ENTEROBACTIN TRANSPORT SYSTEM PERMEASE PROTEIN"/>
    <property type="match status" value="1"/>
</dbReference>
<dbReference type="GO" id="GO:0022857">
    <property type="term" value="F:transmembrane transporter activity"/>
    <property type="evidence" value="ECO:0007669"/>
    <property type="project" value="InterPro"/>
</dbReference>
<keyword evidence="7 8" id="KW-0472">Membrane</keyword>
<dbReference type="GO" id="GO:0005886">
    <property type="term" value="C:plasma membrane"/>
    <property type="evidence" value="ECO:0007669"/>
    <property type="project" value="UniProtKB-SubCell"/>
</dbReference>
<reference evidence="9 10" key="1">
    <citation type="journal article" date="2020" name="Front. Microbiol.">
        <title>Single-cell genomics of novel Actinobacteria with the Wood-Ljungdahl pathway discovered in a serpentinizing system.</title>
        <authorList>
            <person name="Merino N."/>
            <person name="Kawai M."/>
            <person name="Boyd E.S."/>
            <person name="Colman D.R."/>
            <person name="McGlynn S.E."/>
            <person name="Nealson K.H."/>
            <person name="Kurokawa K."/>
            <person name="Hongoh Y."/>
        </authorList>
    </citation>
    <scope>NUCLEOTIDE SEQUENCE [LARGE SCALE GENOMIC DNA]</scope>
    <source>
        <strain evidence="9 10">S06</strain>
    </source>
</reference>
<dbReference type="FunFam" id="1.10.3470.10:FF:000001">
    <property type="entry name" value="Vitamin B12 ABC transporter permease BtuC"/>
    <property type="match status" value="1"/>
</dbReference>
<keyword evidence="3" id="KW-0813">Transport</keyword>
<comment type="subcellular location">
    <subcellularLocation>
        <location evidence="1">Cell membrane</location>
        <topology evidence="1">Multi-pass membrane protein</topology>
    </subcellularLocation>
</comment>
<dbReference type="CDD" id="cd06550">
    <property type="entry name" value="TM_ABC_iron-siderophores_like"/>
    <property type="match status" value="1"/>
</dbReference>
<evidence type="ECO:0000256" key="2">
    <source>
        <dbReference type="ARBA" id="ARBA00007935"/>
    </source>
</evidence>
<dbReference type="InterPro" id="IPR037294">
    <property type="entry name" value="ABC_BtuC-like"/>
</dbReference>
<feature type="transmembrane region" description="Helical" evidence="8">
    <location>
        <begin position="111"/>
        <end position="131"/>
    </location>
</feature>
<sequence length="358" mass="38288">MDNTGQELGLTTKRTQLLKYMTFLMLALLLSLFISASLGAADLPLSTTAAVFLSRLPFLSRVVDTTRVESAAEVILLQIRLPRIVLAMVVGAALATAGVIFQALFRNPMADSWIIGVSPGAALGATIAIVFKIGHGMIGLSVLSLFAFMGAMGTTLFVYRIARTGTAVPVANLLLSGIAAGAFLNALVSLLMMIGQEDLHRIFFWMLGGFTGASWNRVILALPFVLFCVVVVLFFSRDLNLFLLGEERASQLGMETEKVKLILILLASLVASLAVSVSGIIGFVGLITPHTVRLVTGPDHRLLTPTSALAGALIMLVSDTFARLVLSPREIPVGVITAMIGAPFFTYLLRSRKRGLVR</sequence>
<comment type="caution">
    <text evidence="9">The sequence shown here is derived from an EMBL/GenBank/DDBJ whole genome shotgun (WGS) entry which is preliminary data.</text>
</comment>
<evidence type="ECO:0000256" key="4">
    <source>
        <dbReference type="ARBA" id="ARBA00022475"/>
    </source>
</evidence>
<proteinExistence type="inferred from homology"/>
<protein>
    <submittedName>
        <fullName evidence="9">Iron complex transport system permease protein</fullName>
    </submittedName>
</protein>
<evidence type="ECO:0000256" key="3">
    <source>
        <dbReference type="ARBA" id="ARBA00022448"/>
    </source>
</evidence>
<evidence type="ECO:0000256" key="5">
    <source>
        <dbReference type="ARBA" id="ARBA00022692"/>
    </source>
</evidence>
<dbReference type="Gene3D" id="1.10.3470.10">
    <property type="entry name" value="ABC transporter involved in vitamin B12 uptake, BtuC"/>
    <property type="match status" value="1"/>
</dbReference>
<evidence type="ECO:0000256" key="8">
    <source>
        <dbReference type="SAM" id="Phobius"/>
    </source>
</evidence>
<evidence type="ECO:0000313" key="10">
    <source>
        <dbReference type="Proteomes" id="UP000580051"/>
    </source>
</evidence>
<dbReference type="AlphaFoldDB" id="A0A6V8NM68"/>
<feature type="transmembrane region" description="Helical" evidence="8">
    <location>
        <begin position="173"/>
        <end position="194"/>
    </location>
</feature>
<feature type="transmembrane region" description="Helical" evidence="8">
    <location>
        <begin position="138"/>
        <end position="161"/>
    </location>
</feature>
<name>A0A6V8NM68_9ACTN</name>
<feature type="transmembrane region" description="Helical" evidence="8">
    <location>
        <begin position="84"/>
        <end position="105"/>
    </location>
</feature>
<gene>
    <name evidence="9" type="ORF">HKBW3S06_00639</name>
</gene>
<dbReference type="EMBL" id="BLRV01000045">
    <property type="protein sequence ID" value="GFP21412.1"/>
    <property type="molecule type" value="Genomic_DNA"/>
</dbReference>
<feature type="transmembrane region" description="Helical" evidence="8">
    <location>
        <begin position="215"/>
        <end position="235"/>
    </location>
</feature>
<dbReference type="InterPro" id="IPR000522">
    <property type="entry name" value="ABC_transptr_permease_BtuC"/>
</dbReference>
<evidence type="ECO:0000256" key="1">
    <source>
        <dbReference type="ARBA" id="ARBA00004651"/>
    </source>
</evidence>
<evidence type="ECO:0000256" key="7">
    <source>
        <dbReference type="ARBA" id="ARBA00023136"/>
    </source>
</evidence>
<accession>A0A6V8NM68</accession>
<dbReference type="PANTHER" id="PTHR30472:SF25">
    <property type="entry name" value="ABC TRANSPORTER PERMEASE PROTEIN MJ0876-RELATED"/>
    <property type="match status" value="1"/>
</dbReference>
<feature type="transmembrane region" description="Helical" evidence="8">
    <location>
        <begin position="331"/>
        <end position="349"/>
    </location>
</feature>
<evidence type="ECO:0000313" key="9">
    <source>
        <dbReference type="EMBL" id="GFP21412.1"/>
    </source>
</evidence>
<comment type="similarity">
    <text evidence="2">Belongs to the binding-protein-dependent transport system permease family. FecCD subfamily.</text>
</comment>
<dbReference type="Pfam" id="PF01032">
    <property type="entry name" value="FecCD"/>
    <property type="match status" value="1"/>
</dbReference>
<evidence type="ECO:0000256" key="6">
    <source>
        <dbReference type="ARBA" id="ARBA00022989"/>
    </source>
</evidence>
<dbReference type="Proteomes" id="UP000580051">
    <property type="component" value="Unassembled WGS sequence"/>
</dbReference>
<keyword evidence="4" id="KW-1003">Cell membrane</keyword>
<dbReference type="RefSeq" id="WP_258187134.1">
    <property type="nucleotide sequence ID" value="NZ_BLRV01000045.1"/>
</dbReference>
<dbReference type="GO" id="GO:0033214">
    <property type="term" value="P:siderophore-iron import into cell"/>
    <property type="evidence" value="ECO:0007669"/>
    <property type="project" value="TreeGrafter"/>
</dbReference>
<feature type="transmembrane region" description="Helical" evidence="8">
    <location>
        <begin position="261"/>
        <end position="287"/>
    </location>
</feature>
<keyword evidence="6 8" id="KW-1133">Transmembrane helix</keyword>
<dbReference type="SUPFAM" id="SSF81345">
    <property type="entry name" value="ABC transporter involved in vitamin B12 uptake, BtuC"/>
    <property type="match status" value="1"/>
</dbReference>
<keyword evidence="5 8" id="KW-0812">Transmembrane</keyword>
<feature type="transmembrane region" description="Helical" evidence="8">
    <location>
        <begin position="20"/>
        <end position="39"/>
    </location>
</feature>